<dbReference type="PROSITE" id="PS51385">
    <property type="entry name" value="YJEF_N"/>
    <property type="match status" value="1"/>
</dbReference>
<feature type="binding site" evidence="17">
    <location>
        <position position="439"/>
    </location>
    <ligand>
        <name>AMP</name>
        <dbReference type="ChEBI" id="CHEBI:456215"/>
    </ligand>
</feature>
<feature type="binding site" evidence="17">
    <location>
        <begin position="412"/>
        <end position="416"/>
    </location>
    <ligand>
        <name>AMP</name>
        <dbReference type="ChEBI" id="CHEBI:456215"/>
    </ligand>
</feature>
<comment type="similarity">
    <text evidence="18">Belongs to the NnrE/AIBP family.</text>
</comment>
<evidence type="ECO:0000313" key="23">
    <source>
        <dbReference type="Proteomes" id="UP000195667"/>
    </source>
</evidence>
<evidence type="ECO:0000256" key="3">
    <source>
        <dbReference type="ARBA" id="ARBA00006001"/>
    </source>
</evidence>
<comment type="catalytic activity">
    <reaction evidence="1 18 19">
        <text>(6R)-NADHX = (6S)-NADHX</text>
        <dbReference type="Rhea" id="RHEA:32215"/>
        <dbReference type="ChEBI" id="CHEBI:64074"/>
        <dbReference type="ChEBI" id="CHEBI:64075"/>
        <dbReference type="EC" id="5.1.99.6"/>
    </reaction>
</comment>
<dbReference type="Gene3D" id="3.40.1190.20">
    <property type="match status" value="1"/>
</dbReference>
<comment type="catalytic activity">
    <reaction evidence="16 17 19">
        <text>(6S)-NADPHX + ADP = AMP + phosphate + NADPH + H(+)</text>
        <dbReference type="Rhea" id="RHEA:32235"/>
        <dbReference type="ChEBI" id="CHEBI:15378"/>
        <dbReference type="ChEBI" id="CHEBI:43474"/>
        <dbReference type="ChEBI" id="CHEBI:57783"/>
        <dbReference type="ChEBI" id="CHEBI:64076"/>
        <dbReference type="ChEBI" id="CHEBI:456215"/>
        <dbReference type="ChEBI" id="CHEBI:456216"/>
        <dbReference type="EC" id="4.2.1.136"/>
    </reaction>
</comment>
<comment type="caution">
    <text evidence="18">Lacks conserved residue(s) required for the propagation of feature annotation.</text>
</comment>
<dbReference type="InterPro" id="IPR029056">
    <property type="entry name" value="Ribokinase-like"/>
</dbReference>
<accession>A0A1R4H9I0</accession>
<keyword evidence="13" id="KW-0511">Multifunctional enzyme</keyword>
<comment type="function">
    <text evidence="17">Catalyzes the dehydration of the S-form of NAD(P)HX at the expense of ADP, which is converted to AMP. Together with NAD(P)HX epimerase, which catalyzes the epimerization of the S- and R-forms, the enzyme allows the repair of both epimers of NAD(P)HX, a damaged form of NAD(P)H that is a result of enzymatic or heat-dependent hydration.</text>
</comment>
<gene>
    <name evidence="22" type="primary">yjeF</name>
    <name evidence="17" type="synonym">nnrD</name>
    <name evidence="18" type="synonym">nnrE</name>
    <name evidence="22" type="ORF">CRENPOLYSF1_350008</name>
</gene>
<feature type="binding site" evidence="17">
    <location>
        <position position="320"/>
    </location>
    <ligand>
        <name>(6S)-NADPHX</name>
        <dbReference type="ChEBI" id="CHEBI:64076"/>
    </ligand>
</feature>
<dbReference type="SUPFAM" id="SSF53613">
    <property type="entry name" value="Ribokinase-like"/>
    <property type="match status" value="1"/>
</dbReference>
<evidence type="ECO:0000256" key="7">
    <source>
        <dbReference type="ARBA" id="ARBA00022840"/>
    </source>
</evidence>
<evidence type="ECO:0000259" key="21">
    <source>
        <dbReference type="PROSITE" id="PS51385"/>
    </source>
</evidence>
<feature type="binding site" evidence="18">
    <location>
        <position position="128"/>
    </location>
    <ligand>
        <name>K(+)</name>
        <dbReference type="ChEBI" id="CHEBI:29103"/>
    </ligand>
</feature>
<dbReference type="PIRSF" id="PIRSF017184">
    <property type="entry name" value="Nnr"/>
    <property type="match status" value="1"/>
</dbReference>
<keyword evidence="11 18" id="KW-0413">Isomerase</keyword>
<evidence type="ECO:0000256" key="14">
    <source>
        <dbReference type="ARBA" id="ARBA00025153"/>
    </source>
</evidence>
<keyword evidence="22" id="KW-0808">Transferase</keyword>
<comment type="similarity">
    <text evidence="17">Belongs to the NnrD/CARKD family.</text>
</comment>
<evidence type="ECO:0000256" key="8">
    <source>
        <dbReference type="ARBA" id="ARBA00022857"/>
    </source>
</evidence>
<keyword evidence="6 17" id="KW-0547">Nucleotide-binding</keyword>
<name>A0A1R4H9I0_9GAMM</name>
<dbReference type="SUPFAM" id="SSF64153">
    <property type="entry name" value="YjeF N-terminal domain-like"/>
    <property type="match status" value="1"/>
</dbReference>
<evidence type="ECO:0000256" key="15">
    <source>
        <dbReference type="ARBA" id="ARBA00048238"/>
    </source>
</evidence>
<dbReference type="InterPro" id="IPR036652">
    <property type="entry name" value="YjeF_N_dom_sf"/>
</dbReference>
<feature type="binding site" evidence="17">
    <location>
        <position position="375"/>
    </location>
    <ligand>
        <name>(6S)-NADPHX</name>
        <dbReference type="ChEBI" id="CHEBI:64076"/>
    </ligand>
</feature>
<feature type="binding site" evidence="18">
    <location>
        <position position="164"/>
    </location>
    <ligand>
        <name>K(+)</name>
        <dbReference type="ChEBI" id="CHEBI:29103"/>
    </ligand>
</feature>
<evidence type="ECO:0000256" key="18">
    <source>
        <dbReference type="HAMAP-Rule" id="MF_01966"/>
    </source>
</evidence>
<dbReference type="InterPro" id="IPR004443">
    <property type="entry name" value="YjeF_N_dom"/>
</dbReference>
<sequence>MAKLPTALFNVSQIKALECLAIQVQDVSGLELMIRAGNAVFQQLRERWPDAVQIAIFCGAGNNAGDGYIVATLALQAGLSVIVYSVIATEHLKGDALAAYQLYHEVLGRVETFVPEPSVMAQMDVIVDALLGTGLYKPVTGIMAQAIAFINHTDSPVIAVDIPSGLHADTGCVMGCAVVADCTVTFIGLKQGQFSGQAADYCGSIVYDALGVADAVFTDIPATICRVERLSLAPRQHYSHKGHYGHVLVIGGDQGYSGAVRLAGEAALRIGAGLVSIATHTAHAGMINLGRPELMCYGVENPDQLLRLITKASVVLVGPGLGLTAWAKDLFIAVINASHAVNPLNAKIPLVIDADALHFLANARIKNPDWILTPHPGEAARLLHVSTSDIEHDRFAAVSAIQMRYDGIAVLKGSGTLIASEIIAVANTGNPGMASGGMGDVLAGVIAGLLAQGLSPKEAAQQGVYLHGLAGDKAAQHTGERGLLASDLLPYLSQLVA</sequence>
<comment type="catalytic activity">
    <reaction evidence="2 18 19">
        <text>(6R)-NADPHX = (6S)-NADPHX</text>
        <dbReference type="Rhea" id="RHEA:32227"/>
        <dbReference type="ChEBI" id="CHEBI:64076"/>
        <dbReference type="ChEBI" id="CHEBI:64077"/>
        <dbReference type="EC" id="5.1.99.6"/>
    </reaction>
</comment>
<comment type="cofactor">
    <cofactor evidence="17">
        <name>Mg(2+)</name>
        <dbReference type="ChEBI" id="CHEBI:18420"/>
    </cofactor>
</comment>
<feature type="binding site" evidence="17">
    <location>
        <position position="440"/>
    </location>
    <ligand>
        <name>(6S)-NADPHX</name>
        <dbReference type="ChEBI" id="CHEBI:64076"/>
    </ligand>
</feature>
<evidence type="ECO:0000256" key="4">
    <source>
        <dbReference type="ARBA" id="ARBA00009524"/>
    </source>
</evidence>
<keyword evidence="5 18" id="KW-0479">Metal-binding</keyword>
<evidence type="ECO:0000256" key="1">
    <source>
        <dbReference type="ARBA" id="ARBA00000013"/>
    </source>
</evidence>
<evidence type="ECO:0000256" key="5">
    <source>
        <dbReference type="ARBA" id="ARBA00022723"/>
    </source>
</evidence>
<dbReference type="OrthoDB" id="9806925at2"/>
<feature type="binding site" evidence="18">
    <location>
        <position position="161"/>
    </location>
    <ligand>
        <name>(6S)-NADPHX</name>
        <dbReference type="ChEBI" id="CHEBI:64076"/>
    </ligand>
</feature>
<dbReference type="EC" id="5.1.99.6" evidence="19"/>
<organism evidence="22 23">
    <name type="scientific">Crenothrix polyspora</name>
    <dbReference type="NCBI Taxonomy" id="360316"/>
    <lineage>
        <taxon>Bacteria</taxon>
        <taxon>Pseudomonadati</taxon>
        <taxon>Pseudomonadota</taxon>
        <taxon>Gammaproteobacteria</taxon>
        <taxon>Methylococcales</taxon>
        <taxon>Crenotrichaceae</taxon>
        <taxon>Crenothrix</taxon>
    </lineage>
</organism>
<feature type="binding site" evidence="18">
    <location>
        <begin position="132"/>
        <end position="138"/>
    </location>
    <ligand>
        <name>(6S)-NADPHX</name>
        <dbReference type="ChEBI" id="CHEBI:64076"/>
    </ligand>
</feature>
<dbReference type="PANTHER" id="PTHR12592">
    <property type="entry name" value="ATP-DEPENDENT (S)-NAD(P)H-HYDRATE DEHYDRATASE FAMILY MEMBER"/>
    <property type="match status" value="1"/>
</dbReference>
<dbReference type="NCBIfam" id="TIGR00196">
    <property type="entry name" value="yjeF_cterm"/>
    <property type="match status" value="1"/>
</dbReference>
<dbReference type="Gene3D" id="3.40.50.10260">
    <property type="entry name" value="YjeF N-terminal domain"/>
    <property type="match status" value="1"/>
</dbReference>
<dbReference type="Proteomes" id="UP000195667">
    <property type="component" value="Unassembled WGS sequence"/>
</dbReference>
<evidence type="ECO:0000256" key="6">
    <source>
        <dbReference type="ARBA" id="ARBA00022741"/>
    </source>
</evidence>
<comment type="function">
    <text evidence="14 19">Bifunctional enzyme that catalyzes the epimerization of the S- and R-forms of NAD(P)HX and the dehydration of the S-form of NAD(P)HX at the expense of ADP, which is converted to AMP. This allows the repair of both epimers of NAD(P)HX, a damaged form of NAD(P)H that is a result of enzymatic or heat-dependent hydration.</text>
</comment>
<dbReference type="HAMAP" id="MF_01965">
    <property type="entry name" value="NADHX_dehydratase"/>
    <property type="match status" value="1"/>
</dbReference>
<feature type="binding site" evidence="18">
    <location>
        <position position="63"/>
    </location>
    <ligand>
        <name>K(+)</name>
        <dbReference type="ChEBI" id="CHEBI:29103"/>
    </ligand>
</feature>
<dbReference type="EMBL" id="FUKI01000110">
    <property type="protein sequence ID" value="SJM92895.1"/>
    <property type="molecule type" value="Genomic_DNA"/>
</dbReference>
<dbReference type="PANTHER" id="PTHR12592:SF0">
    <property type="entry name" value="ATP-DEPENDENT (S)-NAD(P)H-HYDRATE DEHYDRATASE"/>
    <property type="match status" value="1"/>
</dbReference>
<evidence type="ECO:0000256" key="12">
    <source>
        <dbReference type="ARBA" id="ARBA00023239"/>
    </source>
</evidence>
<keyword evidence="7 17" id="KW-0067">ATP-binding</keyword>
<dbReference type="GO" id="GO:0110051">
    <property type="term" value="P:metabolite repair"/>
    <property type="evidence" value="ECO:0007669"/>
    <property type="project" value="TreeGrafter"/>
</dbReference>
<evidence type="ECO:0000259" key="20">
    <source>
        <dbReference type="PROSITE" id="PS51383"/>
    </source>
</evidence>
<keyword evidence="12 17" id="KW-0456">Lyase</keyword>
<comment type="catalytic activity">
    <reaction evidence="15 17 19">
        <text>(6S)-NADHX + ADP = AMP + phosphate + NADH + H(+)</text>
        <dbReference type="Rhea" id="RHEA:32223"/>
        <dbReference type="ChEBI" id="CHEBI:15378"/>
        <dbReference type="ChEBI" id="CHEBI:43474"/>
        <dbReference type="ChEBI" id="CHEBI:57945"/>
        <dbReference type="ChEBI" id="CHEBI:64074"/>
        <dbReference type="ChEBI" id="CHEBI:456215"/>
        <dbReference type="ChEBI" id="CHEBI:456216"/>
        <dbReference type="EC" id="4.2.1.136"/>
    </reaction>
</comment>
<dbReference type="GO" id="GO:0052856">
    <property type="term" value="F:NAD(P)HX epimerase activity"/>
    <property type="evidence" value="ECO:0007669"/>
    <property type="project" value="UniProtKB-UniRule"/>
</dbReference>
<dbReference type="PROSITE" id="PS51383">
    <property type="entry name" value="YJEF_C_3"/>
    <property type="match status" value="1"/>
</dbReference>
<evidence type="ECO:0000256" key="19">
    <source>
        <dbReference type="PIRNR" id="PIRNR017184"/>
    </source>
</evidence>
<dbReference type="Pfam" id="PF03853">
    <property type="entry name" value="YjeF_N"/>
    <property type="match status" value="1"/>
</dbReference>
<dbReference type="PROSITE" id="PS01050">
    <property type="entry name" value="YJEF_C_2"/>
    <property type="match status" value="1"/>
</dbReference>
<feature type="domain" description="YjeF C-terminal" evidence="20">
    <location>
        <begin position="223"/>
        <end position="497"/>
    </location>
</feature>
<evidence type="ECO:0000256" key="2">
    <source>
        <dbReference type="ARBA" id="ARBA00000909"/>
    </source>
</evidence>
<evidence type="ECO:0000256" key="10">
    <source>
        <dbReference type="ARBA" id="ARBA00023027"/>
    </source>
</evidence>
<keyword evidence="9 18" id="KW-0630">Potassium</keyword>
<keyword evidence="23" id="KW-1185">Reference proteome</keyword>
<dbReference type="InterPro" id="IPR017953">
    <property type="entry name" value="Carbohydrate_kinase_pred_CS"/>
</dbReference>
<dbReference type="GO" id="GO:0046872">
    <property type="term" value="F:metal ion binding"/>
    <property type="evidence" value="ECO:0007669"/>
    <property type="project" value="UniProtKB-UniRule"/>
</dbReference>
<dbReference type="GO" id="GO:0016301">
    <property type="term" value="F:kinase activity"/>
    <property type="evidence" value="ECO:0007669"/>
    <property type="project" value="UniProtKB-KW"/>
</dbReference>
<reference evidence="23" key="1">
    <citation type="submission" date="2017-02" db="EMBL/GenBank/DDBJ databases">
        <authorList>
            <person name="Daims H."/>
        </authorList>
    </citation>
    <scope>NUCLEOTIDE SEQUENCE [LARGE SCALE GENOMIC DNA]</scope>
</reference>
<dbReference type="GO" id="GO:0046496">
    <property type="term" value="P:nicotinamide nucleotide metabolic process"/>
    <property type="evidence" value="ECO:0007669"/>
    <property type="project" value="UniProtKB-UniRule"/>
</dbReference>
<dbReference type="CDD" id="cd01171">
    <property type="entry name" value="YXKO-related"/>
    <property type="match status" value="1"/>
</dbReference>
<evidence type="ECO:0000256" key="16">
    <source>
        <dbReference type="ARBA" id="ARBA00049209"/>
    </source>
</evidence>
<evidence type="ECO:0000256" key="9">
    <source>
        <dbReference type="ARBA" id="ARBA00022958"/>
    </source>
</evidence>
<dbReference type="Pfam" id="PF01256">
    <property type="entry name" value="Carb_kinase"/>
    <property type="match status" value="1"/>
</dbReference>
<comment type="function">
    <text evidence="18">Catalyzes the epimerization of the S- and R-forms of NAD(P)HX, a damaged form of NAD(P)H that is a result of enzymatic or heat-dependent hydration. This is a prerequisite for the S-specific NAD(P)H-hydrate dehydratase to allow the repair of both epimers of NAD(P)HX.</text>
</comment>
<dbReference type="GO" id="GO:0005524">
    <property type="term" value="F:ATP binding"/>
    <property type="evidence" value="ECO:0007669"/>
    <property type="project" value="UniProtKB-UniRule"/>
</dbReference>
<feature type="domain" description="YjeF N-terminal" evidence="21">
    <location>
        <begin position="14"/>
        <end position="218"/>
    </location>
</feature>
<evidence type="ECO:0000256" key="11">
    <source>
        <dbReference type="ARBA" id="ARBA00023235"/>
    </source>
</evidence>
<dbReference type="InterPro" id="IPR000631">
    <property type="entry name" value="CARKD"/>
</dbReference>
<dbReference type="GO" id="GO:0052855">
    <property type="term" value="F:ADP-dependent NAD(P)H-hydrate dehydratase activity"/>
    <property type="evidence" value="ECO:0007669"/>
    <property type="project" value="UniProtKB-UniRule"/>
</dbReference>
<dbReference type="RefSeq" id="WP_087143601.1">
    <property type="nucleotide sequence ID" value="NZ_FUKI01000110.1"/>
</dbReference>
<dbReference type="InterPro" id="IPR030677">
    <property type="entry name" value="Nnr"/>
</dbReference>
<keyword evidence="22" id="KW-0418">Kinase</keyword>
<proteinExistence type="inferred from homology"/>
<evidence type="ECO:0000256" key="13">
    <source>
        <dbReference type="ARBA" id="ARBA00023268"/>
    </source>
</evidence>
<dbReference type="PROSITE" id="PS01049">
    <property type="entry name" value="YJEF_C_1"/>
    <property type="match status" value="1"/>
</dbReference>
<comment type="subunit">
    <text evidence="17">Homotetramer.</text>
</comment>
<dbReference type="EC" id="4.2.1.136" evidence="19"/>
<comment type="similarity">
    <text evidence="4 19">In the C-terminal section; belongs to the NnrD/CARKD family.</text>
</comment>
<feature type="binding site" evidence="17">
    <location>
        <position position="259"/>
    </location>
    <ligand>
        <name>(6S)-NADPHX</name>
        <dbReference type="ChEBI" id="CHEBI:64076"/>
    </ligand>
</feature>
<protein>
    <recommendedName>
        <fullName evidence="19">Bifunctional NAD(P)H-hydrate repair enzyme</fullName>
    </recommendedName>
    <alternativeName>
        <fullName evidence="19">Nicotinamide nucleotide repair protein</fullName>
    </alternativeName>
    <domain>
        <recommendedName>
            <fullName evidence="19">ADP-dependent (S)-NAD(P)H-hydrate dehydratase</fullName>
            <ecNumber evidence="19">4.2.1.136</ecNumber>
        </recommendedName>
        <alternativeName>
            <fullName evidence="19">ADP-dependent NAD(P)HX dehydratase</fullName>
        </alternativeName>
    </domain>
    <domain>
        <recommendedName>
            <fullName evidence="19">NAD(P)H-hydrate epimerase</fullName>
            <ecNumber evidence="19">5.1.99.6</ecNumber>
        </recommendedName>
    </domain>
</protein>
<dbReference type="HAMAP" id="MF_01966">
    <property type="entry name" value="NADHX_epimerase"/>
    <property type="match status" value="1"/>
</dbReference>
<dbReference type="AlphaFoldDB" id="A0A1R4H9I0"/>
<keyword evidence="8 17" id="KW-0521">NADP</keyword>
<keyword evidence="10 17" id="KW-0520">NAD</keyword>
<dbReference type="NCBIfam" id="TIGR00197">
    <property type="entry name" value="yjeF_nterm"/>
    <property type="match status" value="1"/>
</dbReference>
<comment type="cofactor">
    <cofactor evidence="18 19">
        <name>K(+)</name>
        <dbReference type="ChEBI" id="CHEBI:29103"/>
    </cofactor>
    <text evidence="18 19">Binds 1 potassium ion per subunit.</text>
</comment>
<comment type="similarity">
    <text evidence="3 19">In the N-terminal section; belongs to the NnrE/AIBP family.</text>
</comment>
<evidence type="ECO:0000256" key="17">
    <source>
        <dbReference type="HAMAP-Rule" id="MF_01965"/>
    </source>
</evidence>
<evidence type="ECO:0000313" key="22">
    <source>
        <dbReference type="EMBL" id="SJM92895.1"/>
    </source>
</evidence>